<dbReference type="Proteomes" id="UP000271554">
    <property type="component" value="Chromosome"/>
</dbReference>
<feature type="compositionally biased region" description="Basic and acidic residues" evidence="2">
    <location>
        <begin position="34"/>
        <end position="45"/>
    </location>
</feature>
<proteinExistence type="predicted"/>
<evidence type="ECO:0000256" key="1">
    <source>
        <dbReference type="ARBA" id="ARBA00022801"/>
    </source>
</evidence>
<sequence>MTQPTPNPRECNLALLAWALETARRGWPVFPLRPGDKRPAGHAERSCPGTGRCADGHRKPEQRATTDPDLITAAWTTQPYNIGIATGPAGLLVVDLDMLKAEEQEGAPGGAESLLALCERAGQTLPATYQVRTPSGGHHLYFTAPEGVRLGCSVNRLGRHVDTRGWGGYVVAPGSATTHGDYTVTDESPVAPLPAWLADELRERAKPGPHTVMTQVCDGTKAARTALERECAVIRAAGDHSRNSTLHKSACKVARFVAWGNISRATVEEAIQAAGESTGLPAAECATTIRSAMDWILTHGTPREAA</sequence>
<gene>
    <name evidence="4" type="ORF">DWB77_05003</name>
</gene>
<evidence type="ECO:0000256" key="2">
    <source>
        <dbReference type="SAM" id="MobiDB-lite"/>
    </source>
</evidence>
<dbReference type="RefSeq" id="WP_120723340.1">
    <property type="nucleotide sequence ID" value="NZ_CP032698.1"/>
</dbReference>
<dbReference type="AlphaFoldDB" id="A0A387HG48"/>
<dbReference type="PANTHER" id="PTHR35372">
    <property type="entry name" value="ATP BINDING PROTEIN-RELATED"/>
    <property type="match status" value="1"/>
</dbReference>
<evidence type="ECO:0000259" key="3">
    <source>
        <dbReference type="SMART" id="SM00943"/>
    </source>
</evidence>
<dbReference type="SMART" id="SM00943">
    <property type="entry name" value="Prim-Pol"/>
    <property type="match status" value="1"/>
</dbReference>
<feature type="region of interest" description="Disordered" evidence="2">
    <location>
        <begin position="31"/>
        <end position="65"/>
    </location>
</feature>
<dbReference type="SUPFAM" id="SSF56747">
    <property type="entry name" value="Prim-pol domain"/>
    <property type="match status" value="1"/>
</dbReference>
<organism evidence="4 5">
    <name type="scientific">Streptomyces hundungensis</name>
    <dbReference type="NCBI Taxonomy" id="1077946"/>
    <lineage>
        <taxon>Bacteria</taxon>
        <taxon>Bacillati</taxon>
        <taxon>Actinomycetota</taxon>
        <taxon>Actinomycetes</taxon>
        <taxon>Kitasatosporales</taxon>
        <taxon>Streptomycetaceae</taxon>
        <taxon>Streptomyces</taxon>
    </lineage>
</organism>
<dbReference type="GO" id="GO:0016787">
    <property type="term" value="F:hydrolase activity"/>
    <property type="evidence" value="ECO:0007669"/>
    <property type="project" value="UniProtKB-KW"/>
</dbReference>
<dbReference type="InterPro" id="IPR015330">
    <property type="entry name" value="DNA_primase/pol_bifunc_N"/>
</dbReference>
<dbReference type="CDD" id="cd04859">
    <property type="entry name" value="Prim_Pol"/>
    <property type="match status" value="1"/>
</dbReference>
<dbReference type="OrthoDB" id="3218228at2"/>
<dbReference type="Pfam" id="PF09250">
    <property type="entry name" value="Prim-Pol"/>
    <property type="match status" value="1"/>
</dbReference>
<evidence type="ECO:0000313" key="5">
    <source>
        <dbReference type="Proteomes" id="UP000271554"/>
    </source>
</evidence>
<dbReference type="EMBL" id="CP032698">
    <property type="protein sequence ID" value="AYG82816.1"/>
    <property type="molecule type" value="Genomic_DNA"/>
</dbReference>
<feature type="compositionally biased region" description="Basic and acidic residues" evidence="2">
    <location>
        <begin position="54"/>
        <end position="65"/>
    </location>
</feature>
<keyword evidence="5" id="KW-1185">Reference proteome</keyword>
<keyword evidence="1" id="KW-0378">Hydrolase</keyword>
<dbReference type="InterPro" id="IPR051620">
    <property type="entry name" value="ORF904-like_C"/>
</dbReference>
<name>A0A387HG48_9ACTN</name>
<dbReference type="PANTHER" id="PTHR35372:SF2">
    <property type="entry name" value="SF3 HELICASE DOMAIN-CONTAINING PROTEIN"/>
    <property type="match status" value="1"/>
</dbReference>
<evidence type="ECO:0000313" key="4">
    <source>
        <dbReference type="EMBL" id="AYG82816.1"/>
    </source>
</evidence>
<feature type="domain" description="DNA primase/polymerase bifunctional N-terminal" evidence="3">
    <location>
        <begin position="19"/>
        <end position="197"/>
    </location>
</feature>
<dbReference type="KEGG" id="shun:DWB77_05003"/>
<protein>
    <recommendedName>
        <fullName evidence="3">DNA primase/polymerase bifunctional N-terminal domain-containing protein</fullName>
    </recommendedName>
</protein>
<reference evidence="4 5" key="1">
    <citation type="submission" date="2018-10" db="EMBL/GenBank/DDBJ databases">
        <title>Relationship between Morphology and Antimicrobial Activity in Streptomyces.</title>
        <authorList>
            <person name="Kang H.J."/>
            <person name="Kim S.B."/>
        </authorList>
    </citation>
    <scope>NUCLEOTIDE SEQUENCE [LARGE SCALE GENOMIC DNA]</scope>
    <source>
        <strain evidence="4 5">BH38</strain>
    </source>
</reference>
<accession>A0A387HG48</accession>